<keyword evidence="1" id="KW-0812">Transmembrane</keyword>
<dbReference type="Proteomes" id="UP001244341">
    <property type="component" value="Chromosome 5b"/>
</dbReference>
<gene>
    <name evidence="2" type="ORF">OEZ85_002961</name>
</gene>
<evidence type="ECO:0000313" key="3">
    <source>
        <dbReference type="Proteomes" id="UP001244341"/>
    </source>
</evidence>
<keyword evidence="1" id="KW-0472">Membrane</keyword>
<evidence type="ECO:0000256" key="1">
    <source>
        <dbReference type="SAM" id="Phobius"/>
    </source>
</evidence>
<feature type="transmembrane region" description="Helical" evidence="1">
    <location>
        <begin position="173"/>
        <end position="197"/>
    </location>
</feature>
<feature type="transmembrane region" description="Helical" evidence="1">
    <location>
        <begin position="139"/>
        <end position="167"/>
    </location>
</feature>
<evidence type="ECO:0000313" key="2">
    <source>
        <dbReference type="EMBL" id="WIA14435.1"/>
    </source>
</evidence>
<dbReference type="InterPro" id="IPR011004">
    <property type="entry name" value="Trimer_LpxA-like_sf"/>
</dbReference>
<dbReference type="SUPFAM" id="SSF51161">
    <property type="entry name" value="Trimeric LpxA-like enzymes"/>
    <property type="match status" value="2"/>
</dbReference>
<dbReference type="EMBL" id="CP126212">
    <property type="protein sequence ID" value="WIA14435.1"/>
    <property type="molecule type" value="Genomic_DNA"/>
</dbReference>
<reference evidence="2 3" key="1">
    <citation type="submission" date="2023-05" db="EMBL/GenBank/DDBJ databases">
        <title>A 100% complete, gapless, phased diploid assembly of the Scenedesmus obliquus UTEX 3031 genome.</title>
        <authorList>
            <person name="Biondi T.C."/>
            <person name="Hanschen E.R."/>
            <person name="Kwon T."/>
            <person name="Eng W."/>
            <person name="Kruse C.P.S."/>
            <person name="Koehler S.I."/>
            <person name="Kunde Y."/>
            <person name="Gleasner C.D."/>
            <person name="You Mak K.T."/>
            <person name="Polle J."/>
            <person name="Hovde B.T."/>
            <person name="Starkenburg S.R."/>
        </authorList>
    </citation>
    <scope>NUCLEOTIDE SEQUENCE [LARGE SCALE GENOMIC DNA]</scope>
    <source>
        <strain evidence="2 3">DOE0152z</strain>
    </source>
</reference>
<accession>A0ABY8TZP7</accession>
<name>A0ABY8TZP7_TETOB</name>
<organism evidence="2 3">
    <name type="scientific">Tetradesmus obliquus</name>
    <name type="common">Green alga</name>
    <name type="synonym">Acutodesmus obliquus</name>
    <dbReference type="NCBI Taxonomy" id="3088"/>
    <lineage>
        <taxon>Eukaryota</taxon>
        <taxon>Viridiplantae</taxon>
        <taxon>Chlorophyta</taxon>
        <taxon>core chlorophytes</taxon>
        <taxon>Chlorophyceae</taxon>
        <taxon>CS clade</taxon>
        <taxon>Sphaeropleales</taxon>
        <taxon>Scenedesmaceae</taxon>
        <taxon>Tetradesmus</taxon>
    </lineage>
</organism>
<keyword evidence="1" id="KW-1133">Transmembrane helix</keyword>
<keyword evidence="3" id="KW-1185">Reference proteome</keyword>
<sequence length="360" mass="38392">MPGCGPWSKVGRQCWLSEMFKCSEFELYEVEDTASVCSMVTVYGATSGLTARVKLGEACDVTNDCTLMAGTTVGKNACLGVFTYGAPGQNFEDYSITLGGFKLRSGGSAADIEAGLTSGKFENAASRLLPPWQCAIYNVLYIIGANCIFTLTSVMMIVPGAVLGFYAYFHYGYFLGAAFSPAVVVGSWVIFVAYLALLKKLVMADSGGQHAIFKSFGAGRWQTLCINAHIYADFNGFKGSLLYNWYLRAMGAKVGKDVFCLGGVVAEYEQVSIDDGAIIADGAFLLTHTVEARHVKIRPIRIGKQCTVGALSAVLPDACMEDGSTLQEMSLVMKGETVPRGASWAGVPASPALPGIKYSL</sequence>
<protein>
    <submittedName>
        <fullName evidence="2">Uncharacterized protein</fullName>
    </submittedName>
</protein>
<proteinExistence type="predicted"/>
<dbReference type="Gene3D" id="2.160.10.10">
    <property type="entry name" value="Hexapeptide repeat proteins"/>
    <property type="match status" value="1"/>
</dbReference>